<feature type="transmembrane region" description="Helical" evidence="1">
    <location>
        <begin position="90"/>
        <end position="107"/>
    </location>
</feature>
<dbReference type="Proteomes" id="UP000176050">
    <property type="component" value="Chromosome"/>
</dbReference>
<proteinExistence type="predicted"/>
<keyword evidence="1" id="KW-0812">Transmembrane</keyword>
<gene>
    <name evidence="2" type="ORF">LPB138_10685</name>
</gene>
<evidence type="ECO:0000256" key="1">
    <source>
        <dbReference type="SAM" id="Phobius"/>
    </source>
</evidence>
<keyword evidence="3" id="KW-1185">Reference proteome</keyword>
<protein>
    <submittedName>
        <fullName evidence="2">Uncharacterized protein</fullName>
    </submittedName>
</protein>
<dbReference type="STRING" id="1850246.LPB138_10685"/>
<keyword evidence="1" id="KW-1133">Transmembrane helix</keyword>
<sequence>MKLFTKCKNCSKEISFYSFCETKTELIMEKGDKLELFCNNNCLESNFYDTNNIYAKRSIRTEIIGLIFFLIGTPLLVYTGYKVLDFDLGAAYLASLLLVPGIIYILFKRQDENRVRTFNRG</sequence>
<dbReference type="OrthoDB" id="1179607at2"/>
<name>A0A1D8P969_9FLAO</name>
<dbReference type="AlphaFoldDB" id="A0A1D8P969"/>
<organism evidence="2 3">
    <name type="scientific">Urechidicola croceus</name>
    <dbReference type="NCBI Taxonomy" id="1850246"/>
    <lineage>
        <taxon>Bacteria</taxon>
        <taxon>Pseudomonadati</taxon>
        <taxon>Bacteroidota</taxon>
        <taxon>Flavobacteriia</taxon>
        <taxon>Flavobacteriales</taxon>
        <taxon>Flavobacteriaceae</taxon>
        <taxon>Urechidicola</taxon>
    </lineage>
</organism>
<dbReference type="KEGG" id="lul:LPB138_10685"/>
<accession>A0A1D8P969</accession>
<evidence type="ECO:0000313" key="2">
    <source>
        <dbReference type="EMBL" id="AOW21115.1"/>
    </source>
</evidence>
<dbReference type="RefSeq" id="WP_070237279.1">
    <property type="nucleotide sequence ID" value="NZ_CP017478.1"/>
</dbReference>
<feature type="transmembrane region" description="Helical" evidence="1">
    <location>
        <begin position="63"/>
        <end position="84"/>
    </location>
</feature>
<dbReference type="EMBL" id="CP017478">
    <property type="protein sequence ID" value="AOW21115.1"/>
    <property type="molecule type" value="Genomic_DNA"/>
</dbReference>
<reference evidence="2 3" key="1">
    <citation type="submission" date="2016-10" db="EMBL/GenBank/DDBJ databases">
        <title>Lutibacter sp. LPB0138, isolated from marine gastropod.</title>
        <authorList>
            <person name="Kim E."/>
            <person name="Yi H."/>
        </authorList>
    </citation>
    <scope>NUCLEOTIDE SEQUENCE [LARGE SCALE GENOMIC DNA]</scope>
    <source>
        <strain evidence="2 3">LPB0138</strain>
    </source>
</reference>
<keyword evidence="1" id="KW-0472">Membrane</keyword>
<evidence type="ECO:0000313" key="3">
    <source>
        <dbReference type="Proteomes" id="UP000176050"/>
    </source>
</evidence>